<dbReference type="Proteomes" id="UP000434957">
    <property type="component" value="Unassembled WGS sequence"/>
</dbReference>
<evidence type="ECO:0008006" key="8">
    <source>
        <dbReference type="Google" id="ProtNLM"/>
    </source>
</evidence>
<dbReference type="AlphaFoldDB" id="A0A6A3GYQ6"/>
<keyword evidence="1" id="KW-0732">Signal</keyword>
<name>A0A6A3GYQ6_9STRA</name>
<dbReference type="Proteomes" id="UP000435112">
    <property type="component" value="Unassembled WGS sequence"/>
</dbReference>
<organism evidence="3 5">
    <name type="scientific">Phytophthora rubi</name>
    <dbReference type="NCBI Taxonomy" id="129364"/>
    <lineage>
        <taxon>Eukaryota</taxon>
        <taxon>Sar</taxon>
        <taxon>Stramenopiles</taxon>
        <taxon>Oomycota</taxon>
        <taxon>Peronosporomycetes</taxon>
        <taxon>Peronosporales</taxon>
        <taxon>Peronosporaceae</taxon>
        <taxon>Phytophthora</taxon>
    </lineage>
</organism>
<keyword evidence="6" id="KW-1185">Reference proteome</keyword>
<evidence type="ECO:0000313" key="4">
    <source>
        <dbReference type="EMBL" id="KAE9270111.1"/>
    </source>
</evidence>
<evidence type="ECO:0000256" key="1">
    <source>
        <dbReference type="SAM" id="SignalP"/>
    </source>
</evidence>
<dbReference type="Proteomes" id="UP000429607">
    <property type="component" value="Unassembled WGS sequence"/>
</dbReference>
<gene>
    <name evidence="3" type="ORF">PR001_g29812</name>
    <name evidence="2" type="ORF">PR002_g30067</name>
    <name evidence="4" type="ORF">PR003_g30934</name>
</gene>
<sequence length="110" mass="12088">MIPYRLWKTGFLLLISRNPTFTIALTVHIAGGPKHSFGLSIASPTRQWRSGVAPLKWLCLVHGVALEPTCVTHNIYSDGRLGEPPDNIILGGVRVVIGHRPLRQSDNVLT</sequence>
<feature type="signal peptide" evidence="1">
    <location>
        <begin position="1"/>
        <end position="24"/>
    </location>
</feature>
<evidence type="ECO:0000313" key="7">
    <source>
        <dbReference type="Proteomes" id="UP000435112"/>
    </source>
</evidence>
<accession>A0A6A3GYQ6</accession>
<dbReference type="EMBL" id="QXFU01006479">
    <property type="protein sequence ID" value="KAE8960910.1"/>
    <property type="molecule type" value="Genomic_DNA"/>
</dbReference>
<dbReference type="EMBL" id="QXFT01006098">
    <property type="protein sequence ID" value="KAE9270111.1"/>
    <property type="molecule type" value="Genomic_DNA"/>
</dbReference>
<comment type="caution">
    <text evidence="3">The sequence shown here is derived from an EMBL/GenBank/DDBJ whole genome shotgun (WGS) entry which is preliminary data.</text>
</comment>
<dbReference type="EMBL" id="QXFV01006211">
    <property type="protein sequence ID" value="KAE8962127.1"/>
    <property type="molecule type" value="Genomic_DNA"/>
</dbReference>
<evidence type="ECO:0000313" key="3">
    <source>
        <dbReference type="EMBL" id="KAE8962127.1"/>
    </source>
</evidence>
<reference evidence="5 7" key="1">
    <citation type="submission" date="2018-09" db="EMBL/GenBank/DDBJ databases">
        <title>Genomic investigation of the strawberry pathogen Phytophthora fragariae indicates pathogenicity is determined by transcriptional variation in three key races.</title>
        <authorList>
            <person name="Adams T.M."/>
            <person name="Armitage A.D."/>
            <person name="Sobczyk M.K."/>
            <person name="Bates H.J."/>
            <person name="Dunwell J.M."/>
            <person name="Nellist C.F."/>
            <person name="Harrison R.J."/>
        </authorList>
    </citation>
    <scope>NUCLEOTIDE SEQUENCE [LARGE SCALE GENOMIC DNA]</scope>
    <source>
        <strain evidence="3 5">SCRP249</strain>
        <strain evidence="2 7">SCRP324</strain>
        <strain evidence="4 6">SCRP333</strain>
    </source>
</reference>
<evidence type="ECO:0000313" key="6">
    <source>
        <dbReference type="Proteomes" id="UP000434957"/>
    </source>
</evidence>
<evidence type="ECO:0000313" key="5">
    <source>
        <dbReference type="Proteomes" id="UP000429607"/>
    </source>
</evidence>
<evidence type="ECO:0000313" key="2">
    <source>
        <dbReference type="EMBL" id="KAE8960910.1"/>
    </source>
</evidence>
<protein>
    <recommendedName>
        <fullName evidence="8">Secreted protein</fullName>
    </recommendedName>
</protein>
<proteinExistence type="predicted"/>
<feature type="chain" id="PRO_5036164018" description="Secreted protein" evidence="1">
    <location>
        <begin position="25"/>
        <end position="110"/>
    </location>
</feature>